<evidence type="ECO:0000313" key="2">
    <source>
        <dbReference type="EMBL" id="AOV61563.1"/>
    </source>
</evidence>
<protein>
    <submittedName>
        <fullName evidence="2">Baseplate wedge tail fiber connector</fullName>
    </submittedName>
</protein>
<sequence>MPQNTNLNIAPYFDDFDKDKNFYRVLFRPGFPIQARELTTMQSILQNQIEAMGQHLFKEGAMVIPGQVGYDLNVDCILIQQAFLGVDVETYRNQLTGKIVEGLTTGIKAKVLYSIPATESERGYITLYIKYVESGDTTSDTKTKRFQNNEQLVAEEEITFGNTLIETGSPFAQLLPVDAALIGSTAYISEGVYFIRGHFVDIPSEYIILDQYTNNPSYRVGFEVSESIITPEDDPSLTDNAIGASNYSAPGAHRFRIKTQLVKKPIDDDTDKNFIELLRIRNSSVENFVDRTEYNEIEKSIARRTYETHGDYVVDTFDVRAREHLDDNFNNGVYQPGTTSADGNVASEMYAALEVGPGKAYVKGYRTQILAPTFVDTPKPRTFVGRQNQIIPIDLSNAVEVYDVWGWPRISGENVSECYQTVDLRDNWSGTGASQSVTGNLIGKARVLQLEKDGGRYNCFLFDIQMFTAINFASSQSIIDGELLVGRSSGARGYVYSAAGDYAMLHQVSGRFQTGEVILRDGRVLDVCNAVWAYDRGDTRSIVGYESSTNPTVIFTASLALRESISLVGKTITVDQATDEDVVGFDTVFSEDLRPGDVISPTSTDFKGSTSLRIERINPTAIAYTTNNRKSSGLSPVFDFGSQTASIDTSLTKGSVTNGEYPATQVTRLRPIFSEKVNRDGELAIDMPKVAIKSISDESFISVKTFANKPLSSGDVTFTLPENEQFTTLDGENYNLTINVGSNDNTGYGWSPGTNLDIEAESEKQTPTIGVSFGANRQSLLITGLNNGSGGTVNDITRVTLTAAVSVNTVTKKIKTAAKMRTMKVIRTRNQTDVTNYGLSYGNLYGTRIEDEEISFALNDVYKLHAVFESEDDDDAKVPYITLTENVFFDSGSVIVGRTSNARARVVSFNANSNRLYVVPVSTEFFTTGETIDGFDDDLNKLVAVIDDGENALEEGSKNITSNFSLDSNKTPFYYSVSKLVRQAGTSEPKRKLAVVFDYFIHEASGDYFANQSYTGIGFSDIPRDRSDRNTRYVTDTIDFRPAVGELASGSGTVEQPYYVNCKSLDFTSRVFTSTGGAGGSTIFNIPKVEEQFRCDYEYYLPRQDKLYMAHDGDLKLSMGVPAEDPPEADNIDNAMLLAKIQYEPYVYDVEDDILITLHQQRRYTMEDIGNIDRRLQSLEYYTSLSLLESDARNVKALDSDGFDRLKNGFLVDDFTDHSSSDLTSSDYKCSLDFTEGVLRPSHYTTNVALLYNNAQSSNLVYWRENPALGGKTGANILTLPYEENAVIIQPYASRLENVNPFNVFTFIGRIDLLPASDDWTDTRRVPARVTTIEGNFQATRQRFGTNNQGFAPVQWRAWRTTWTGTRRQNGRTWRETSFSRGVPRRVLASTTTVTTRRQVRSGTRIRVVPRIDRRSLGDSVIDSTFIPWIRSRNVGFDVERVKPKTRMYAFFDNDNIQNYIIPKLVEIIKNSGEDPQTNETPFVIGETVFGLKSGCRFRVAAPNDGLTTNPYSATNDVLPDSYASQTNVLNIDTEVLSATVNPNFFGNFAVGEVLIGRTSGARAVVKDRRLVSDLLGIIKGAFWIPNPANDSNPRWATGARIFRLSSSEEDSRLPGAVDSAAEAEYTARGTLNTLQENILAVRNANVVRDTVTQRRTVRTVRTNTRQVGWWDPLAQSFLLEEQGGTFVTGVDIFFGTKDQKIPISMQIRPMENGYPTKDILPFSDVTLTPSEVEVSDNASISTRFNFPAPVFIPESEEHCFVLFSDSNEYKVWISRMGDIDITGTRTISEQPYAGVLFKSQNASTWTADQYEDLKFNLYRAVFDNNTIGTATFNNAELGLGNDGISSLTVNPLVTIQPKQVITLPTGNTYNFTVGARIIQSPSNAEATIEEFDSTSNPQTLTVTSIVGAFQQGFIDGNGDPFQAMKSSQSLATIVMSTVNNGTFEAGDVITGSSSGATAVVTAYDEGTQTITANYVDSQFDVANDTLSEPGGVSGTLSSATYSGDSFIAYPALTPSARATDKKVVVIHPNHGMHNRSNNVKVSNVTSEIPDTELTATLSSTATSISVSNAVSFHKVINGRTVSTTNPGYIVLVGDTIQRPIGALPGTEGGTDAWNCVFEELNREVIAYSAISEDGQTITVAPSGRASDGTAAQEWPAGSIVRCYNLDGIPLTEINKVHTQIQDPTLDSYALVTESVASVGIRSGGYQVTATKNVPFELLTPTIQIMQFKETGVSPTMNTTSGTSIGNGSNIVDQASFVNNGVYDEIQLNEENYFDNPRIICSALNEANKLEGSKSMTMKINVNTTVNNLSPVIDLDRVSVITTSNRINTWNGGASVLGLQSEINPDADVSTLPYGDQNDAVYLTRVARLANTSRSIRLMISMQRYGDSNIEVYYRTQKPGSEKQMNDIGFVRVPVPDVGSTNAGEEEWEDFEYVVEGEEFQAFQIKIVMKSTNQAKVPLIKDMRAIAFAS</sequence>
<evidence type="ECO:0000259" key="1">
    <source>
        <dbReference type="Pfam" id="PF16075"/>
    </source>
</evidence>
<accession>A0A1D8KS91</accession>
<reference evidence="2 3" key="1">
    <citation type="journal article" date="2016" name="Virology">
        <title>The genomic content and context of auxiliary metabolic genes in marine cyanomyoviruses.</title>
        <authorList>
            <person name="Crummett L.T."/>
            <person name="Puxty R.J."/>
            <person name="Weihe C."/>
            <person name="Marston M.F."/>
            <person name="Martiny J.B."/>
        </authorList>
    </citation>
    <scope>NUCLEOTIDE SEQUENCE [LARGE SCALE GENOMIC DNA]</scope>
    <source>
        <strain evidence="2">0810PA09</strain>
    </source>
</reference>
<keyword evidence="3" id="KW-1185">Reference proteome</keyword>
<feature type="domain" description="DUF4815" evidence="1">
    <location>
        <begin position="11"/>
        <end position="68"/>
    </location>
</feature>
<dbReference type="Proteomes" id="UP000204364">
    <property type="component" value="Segment"/>
</dbReference>
<feature type="domain" description="DUF4815" evidence="1">
    <location>
        <begin position="186"/>
        <end position="328"/>
    </location>
</feature>
<evidence type="ECO:0000313" key="3">
    <source>
        <dbReference type="Proteomes" id="UP000204364"/>
    </source>
</evidence>
<feature type="domain" description="DUF4815" evidence="1">
    <location>
        <begin position="1033"/>
        <end position="1326"/>
    </location>
</feature>
<dbReference type="Pfam" id="PF16075">
    <property type="entry name" value="DUF4815"/>
    <property type="match status" value="3"/>
</dbReference>
<proteinExistence type="predicted"/>
<gene>
    <name evidence="2" type="ORF">P090810_090</name>
</gene>
<dbReference type="RefSeq" id="YP_009325079.1">
    <property type="nucleotide sequence ID" value="NC_031944.1"/>
</dbReference>
<dbReference type="KEGG" id="vg:30310043"/>
<name>A0A1D8KS91_9CAUD</name>
<organism evidence="2 3">
    <name type="scientific">Synechococcus phage S-WAM1</name>
    <dbReference type="NCBI Taxonomy" id="1815521"/>
    <lineage>
        <taxon>Viruses</taxon>
        <taxon>Duplodnaviria</taxon>
        <taxon>Heunggongvirae</taxon>
        <taxon>Uroviricota</taxon>
        <taxon>Caudoviricetes</taxon>
        <taxon>Pantevenvirales</taxon>
        <taxon>Kyanoviridae</taxon>
        <taxon>Sokavirus</taxon>
        <taxon>Sokavirus swam1</taxon>
    </lineage>
</organism>
<dbReference type="InterPro" id="IPR032096">
    <property type="entry name" value="DUF4815"/>
</dbReference>
<dbReference type="EMBL" id="KU686210">
    <property type="protein sequence ID" value="AOV61563.1"/>
    <property type="molecule type" value="Genomic_DNA"/>
</dbReference>
<dbReference type="GeneID" id="30310043"/>